<protein>
    <submittedName>
        <fullName evidence="5">Beta-galactosidase</fullName>
    </submittedName>
</protein>
<keyword evidence="6" id="KW-1185">Reference proteome</keyword>
<dbReference type="OrthoDB" id="9800974at2"/>
<dbReference type="GO" id="GO:0009341">
    <property type="term" value="C:beta-galactosidase complex"/>
    <property type="evidence" value="ECO:0007669"/>
    <property type="project" value="InterPro"/>
</dbReference>
<dbReference type="EMBL" id="CP032624">
    <property type="protein sequence ID" value="AYG04034.1"/>
    <property type="molecule type" value="Genomic_DNA"/>
</dbReference>
<organism evidence="5 6">
    <name type="scientific">Gryllotalpicola protaetiae</name>
    <dbReference type="NCBI Taxonomy" id="2419771"/>
    <lineage>
        <taxon>Bacteria</taxon>
        <taxon>Bacillati</taxon>
        <taxon>Actinomycetota</taxon>
        <taxon>Actinomycetes</taxon>
        <taxon>Micrococcales</taxon>
        <taxon>Microbacteriaceae</taxon>
        <taxon>Gryllotalpicola</taxon>
    </lineage>
</organism>
<dbReference type="Gene3D" id="2.60.220.20">
    <property type="entry name" value="putative beta-Galactosidase from caulobacter crescentus"/>
    <property type="match status" value="1"/>
</dbReference>
<evidence type="ECO:0000313" key="6">
    <source>
        <dbReference type="Proteomes" id="UP000275069"/>
    </source>
</evidence>
<evidence type="ECO:0000259" key="4">
    <source>
        <dbReference type="Pfam" id="PF18120"/>
    </source>
</evidence>
<dbReference type="RefSeq" id="WP_120789564.1">
    <property type="nucleotide sequence ID" value="NZ_CP032624.1"/>
</dbReference>
<dbReference type="AlphaFoldDB" id="A0A387BPQ6"/>
<dbReference type="InterPro" id="IPR013529">
    <property type="entry name" value="Glyco_hydro_42_N"/>
</dbReference>
<feature type="domain" description="DUF5597" evidence="4">
    <location>
        <begin position="348"/>
        <end position="492"/>
    </location>
</feature>
<keyword evidence="2" id="KW-0326">Glycosidase</keyword>
<feature type="domain" description="Glycoside hydrolase family 42 N-terminal" evidence="3">
    <location>
        <begin position="45"/>
        <end position="188"/>
    </location>
</feature>
<dbReference type="GO" id="GO:0005975">
    <property type="term" value="P:carbohydrate metabolic process"/>
    <property type="evidence" value="ECO:0007669"/>
    <property type="project" value="InterPro"/>
</dbReference>
<proteinExistence type="predicted"/>
<dbReference type="KEGG" id="gry:D7I44_11180"/>
<dbReference type="InterPro" id="IPR017853">
    <property type="entry name" value="GH"/>
</dbReference>
<reference evidence="5 6" key="1">
    <citation type="submission" date="2018-09" db="EMBL/GenBank/DDBJ databases">
        <title>Genome sequencing of strain 2DFW10M-5.</title>
        <authorList>
            <person name="Heo J."/>
            <person name="Kim S.-J."/>
            <person name="Kwon S.-W."/>
        </authorList>
    </citation>
    <scope>NUCLEOTIDE SEQUENCE [LARGE SCALE GENOMIC DNA]</scope>
    <source>
        <strain evidence="5 6">2DFW10M-5</strain>
    </source>
</reference>
<keyword evidence="1" id="KW-0378">Hydrolase</keyword>
<accession>A0A387BPQ6</accession>
<dbReference type="SUPFAM" id="SSF51445">
    <property type="entry name" value="(Trans)glycosidases"/>
    <property type="match status" value="1"/>
</dbReference>
<dbReference type="Pfam" id="PF02449">
    <property type="entry name" value="Glyco_hydro_42"/>
    <property type="match status" value="1"/>
</dbReference>
<gene>
    <name evidence="5" type="ORF">D7I44_11180</name>
</gene>
<evidence type="ECO:0000259" key="3">
    <source>
        <dbReference type="Pfam" id="PF02449"/>
    </source>
</evidence>
<dbReference type="Pfam" id="PF18120">
    <property type="entry name" value="DUF5597"/>
    <property type="match status" value="1"/>
</dbReference>
<name>A0A387BPQ6_9MICO</name>
<dbReference type="Gene3D" id="3.20.20.80">
    <property type="entry name" value="Glycosidases"/>
    <property type="match status" value="1"/>
</dbReference>
<evidence type="ECO:0000313" key="5">
    <source>
        <dbReference type="EMBL" id="AYG04034.1"/>
    </source>
</evidence>
<dbReference type="InterPro" id="IPR040719">
    <property type="entry name" value="DUF5597"/>
</dbReference>
<dbReference type="GO" id="GO:0004565">
    <property type="term" value="F:beta-galactosidase activity"/>
    <property type="evidence" value="ECO:0007669"/>
    <property type="project" value="InterPro"/>
</dbReference>
<evidence type="ECO:0000256" key="1">
    <source>
        <dbReference type="ARBA" id="ARBA00022801"/>
    </source>
</evidence>
<dbReference type="Proteomes" id="UP000275069">
    <property type="component" value="Chromosome"/>
</dbReference>
<sequence length="509" mass="55052">MSAPHLARSGSATLLMVDDAPFVIRGGELGNSSAERAYLDEFWPKLEAIGLNTVVAPVYWHAIEPEEGAFDWALVDELVDDASAHGMRLVLLWFGTWKNSMSCYAPAWVKTDLARFPRARTARGQTLELLTPFAAESRDADARAFAALMAHLRETDTEHTVIMVQVENEIGMIEDPRDHSEQADAAFAGPVPADLLPAGARPGTWTEVFGDSPATEERFMAWAFARYVDAVAAAGKAQLPVPMYTNAALIRPGATPGQYPSAGPLPHLADVWRAGAPSLDFIAPDIYFPNFAEWADAYVDSGSPLFVPEALRSIDAAANALYAYGRHAALGFSPFSIESISGEAESYLTAAYDVVAQLTPLIAAHAGDGMMTGLLPPSDDMRAPHRVRLGDIVLSASYERVGAPALADGVINESGDSHGTRRLPSAAIVIRTAPDELVVAGIGVTLTFHSVEAGGDTVGILDCQEGRFEADGTWRRTRWLSGDQTHQGRHVRLEPGRFAIQRVRLYRYR</sequence>
<evidence type="ECO:0000256" key="2">
    <source>
        <dbReference type="ARBA" id="ARBA00023295"/>
    </source>
</evidence>